<dbReference type="Proteomes" id="UP000184114">
    <property type="component" value="Unassembled WGS sequence"/>
</dbReference>
<dbReference type="GO" id="GO:0052856">
    <property type="term" value="F:NAD(P)HX epimerase activity"/>
    <property type="evidence" value="ECO:0007669"/>
    <property type="project" value="UniProtKB-UniRule"/>
</dbReference>
<dbReference type="Gene3D" id="3.40.50.10260">
    <property type="entry name" value="YjeF N-terminal domain"/>
    <property type="match status" value="1"/>
</dbReference>
<dbReference type="InterPro" id="IPR004443">
    <property type="entry name" value="YjeF_N_dom"/>
</dbReference>
<comment type="catalytic activity">
    <reaction evidence="2 10">
        <text>(6R)-NADPHX = (6S)-NADPHX</text>
        <dbReference type="Rhea" id="RHEA:32227"/>
        <dbReference type="ChEBI" id="CHEBI:64076"/>
        <dbReference type="ChEBI" id="CHEBI:64077"/>
        <dbReference type="EC" id="5.1.99.6"/>
    </reaction>
</comment>
<comment type="similarity">
    <text evidence="10">Belongs to the NnrE/AIBP family.</text>
</comment>
<keyword evidence="8 10" id="KW-0520">NAD</keyword>
<evidence type="ECO:0000256" key="3">
    <source>
        <dbReference type="ARBA" id="ARBA00012228"/>
    </source>
</evidence>
<keyword evidence="4 10" id="KW-0479">Metal-binding</keyword>
<evidence type="ECO:0000256" key="2">
    <source>
        <dbReference type="ARBA" id="ARBA00000909"/>
    </source>
</evidence>
<dbReference type="EMBL" id="FQTY01000003">
    <property type="protein sequence ID" value="SHE57548.1"/>
    <property type="molecule type" value="Genomic_DNA"/>
</dbReference>
<dbReference type="STRING" id="1123404.SAMN02745784_01155"/>
<keyword evidence="6 10" id="KW-0521">NADP</keyword>
<dbReference type="SUPFAM" id="SSF64153">
    <property type="entry name" value="YjeF N-terminal domain-like"/>
    <property type="match status" value="1"/>
</dbReference>
<dbReference type="EC" id="5.1.99.6" evidence="3 10"/>
<feature type="binding site" evidence="10">
    <location>
        <begin position="55"/>
        <end position="59"/>
    </location>
    <ligand>
        <name>(6S)-NADPHX</name>
        <dbReference type="ChEBI" id="CHEBI:64076"/>
    </ligand>
</feature>
<feature type="binding site" evidence="10">
    <location>
        <position position="128"/>
    </location>
    <ligand>
        <name>K(+)</name>
        <dbReference type="ChEBI" id="CHEBI:29103"/>
    </ligand>
</feature>
<dbReference type="NCBIfam" id="TIGR00197">
    <property type="entry name" value="yjeF_nterm"/>
    <property type="match status" value="1"/>
</dbReference>
<evidence type="ECO:0000256" key="1">
    <source>
        <dbReference type="ARBA" id="ARBA00000013"/>
    </source>
</evidence>
<keyword evidence="7 10" id="KW-0630">Potassium</keyword>
<sequence length="223" mass="24416">MITISCNEMKAMDSYAIENICIPSIVLMENAAIKVVNNIDLDKTTNFTVICGVGNNGGDGLAIARHLILNEKKVDIFIIGNLDKGTKDFNINLNILKNMEIKFININNSEMELETLKKSLLKNDLTIDSIFGIGLTREVSGIFKEVISFINNYSSNILSVDIPSGLDGDNGNVLGISVKANKTVTFHLMKKGLLKGKDYAGEIIVEPIGIPEKATISILKREQ</sequence>
<keyword evidence="9 10" id="KW-0413">Isomerase</keyword>
<dbReference type="InterPro" id="IPR036652">
    <property type="entry name" value="YjeF_N_dom_sf"/>
</dbReference>
<dbReference type="InterPro" id="IPR032976">
    <property type="entry name" value="YJEFN_prot_NAXE-like"/>
</dbReference>
<dbReference type="AlphaFoldDB" id="A0A1M4ULL3"/>
<feature type="binding site" evidence="10">
    <location>
        <position position="164"/>
    </location>
    <ligand>
        <name>K(+)</name>
        <dbReference type="ChEBI" id="CHEBI:29103"/>
    </ligand>
</feature>
<organism evidence="12 13">
    <name type="scientific">Tissierella praeacuta DSM 18095</name>
    <dbReference type="NCBI Taxonomy" id="1123404"/>
    <lineage>
        <taxon>Bacteria</taxon>
        <taxon>Bacillati</taxon>
        <taxon>Bacillota</taxon>
        <taxon>Tissierellia</taxon>
        <taxon>Tissierellales</taxon>
        <taxon>Tissierellaceae</taxon>
        <taxon>Tissierella</taxon>
    </lineage>
</organism>
<comment type="cofactor">
    <cofactor evidence="10">
        <name>K(+)</name>
        <dbReference type="ChEBI" id="CHEBI:29103"/>
    </cofactor>
    <text evidence="10">Binds 1 potassium ion per subunit.</text>
</comment>
<evidence type="ECO:0000256" key="6">
    <source>
        <dbReference type="ARBA" id="ARBA00022857"/>
    </source>
</evidence>
<feature type="binding site" evidence="10">
    <location>
        <position position="56"/>
    </location>
    <ligand>
        <name>K(+)</name>
        <dbReference type="ChEBI" id="CHEBI:29103"/>
    </ligand>
</feature>
<reference evidence="13" key="1">
    <citation type="submission" date="2016-11" db="EMBL/GenBank/DDBJ databases">
        <authorList>
            <person name="Varghese N."/>
            <person name="Submissions S."/>
        </authorList>
    </citation>
    <scope>NUCLEOTIDE SEQUENCE [LARGE SCALE GENOMIC DNA]</scope>
    <source>
        <strain evidence="13">DSM 18095</strain>
    </source>
</reference>
<dbReference type="Pfam" id="PF03853">
    <property type="entry name" value="YjeF_N"/>
    <property type="match status" value="1"/>
</dbReference>
<dbReference type="GeneID" id="90996029"/>
<comment type="catalytic activity">
    <reaction evidence="1 10">
        <text>(6R)-NADHX = (6S)-NADHX</text>
        <dbReference type="Rhea" id="RHEA:32215"/>
        <dbReference type="ChEBI" id="CHEBI:64074"/>
        <dbReference type="ChEBI" id="CHEBI:64075"/>
        <dbReference type="EC" id="5.1.99.6"/>
    </reaction>
</comment>
<evidence type="ECO:0000256" key="5">
    <source>
        <dbReference type="ARBA" id="ARBA00022741"/>
    </source>
</evidence>
<dbReference type="GO" id="GO:0000166">
    <property type="term" value="F:nucleotide binding"/>
    <property type="evidence" value="ECO:0007669"/>
    <property type="project" value="UniProtKB-KW"/>
</dbReference>
<evidence type="ECO:0000256" key="4">
    <source>
        <dbReference type="ARBA" id="ARBA00022723"/>
    </source>
</evidence>
<keyword evidence="5 10" id="KW-0547">Nucleotide-binding</keyword>
<evidence type="ECO:0000256" key="10">
    <source>
        <dbReference type="HAMAP-Rule" id="MF_01966"/>
    </source>
</evidence>
<evidence type="ECO:0000256" key="7">
    <source>
        <dbReference type="ARBA" id="ARBA00022958"/>
    </source>
</evidence>
<accession>A0A1M4ULL3</accession>
<dbReference type="GO" id="GO:0046872">
    <property type="term" value="F:metal ion binding"/>
    <property type="evidence" value="ECO:0007669"/>
    <property type="project" value="UniProtKB-KW"/>
</dbReference>
<dbReference type="PANTHER" id="PTHR13232">
    <property type="entry name" value="NAD(P)H-HYDRATE EPIMERASE"/>
    <property type="match status" value="1"/>
</dbReference>
<dbReference type="HAMAP" id="MF_01966">
    <property type="entry name" value="NADHX_epimerase"/>
    <property type="match status" value="1"/>
</dbReference>
<feature type="binding site" evidence="10">
    <location>
        <position position="161"/>
    </location>
    <ligand>
        <name>(6S)-NADPHX</name>
        <dbReference type="ChEBI" id="CHEBI:64076"/>
    </ligand>
</feature>
<protein>
    <recommendedName>
        <fullName evidence="3 10">NAD(P)H-hydrate epimerase</fullName>
        <ecNumber evidence="3 10">5.1.99.6</ecNumber>
    </recommendedName>
    <alternativeName>
        <fullName evidence="10">NAD(P)HX epimerase</fullName>
    </alternativeName>
</protein>
<evidence type="ECO:0000259" key="11">
    <source>
        <dbReference type="PROSITE" id="PS51385"/>
    </source>
</evidence>
<proteinExistence type="inferred from homology"/>
<dbReference type="PROSITE" id="PS51385">
    <property type="entry name" value="YJEF_N"/>
    <property type="match status" value="1"/>
</dbReference>
<gene>
    <name evidence="10" type="primary">nnrE</name>
    <name evidence="12" type="ORF">SAMN02745784_01155</name>
</gene>
<evidence type="ECO:0000313" key="13">
    <source>
        <dbReference type="Proteomes" id="UP000184114"/>
    </source>
</evidence>
<dbReference type="RefSeq" id="WP_072974161.1">
    <property type="nucleotide sequence ID" value="NZ_FQTY01000003.1"/>
</dbReference>
<dbReference type="PANTHER" id="PTHR13232:SF10">
    <property type="entry name" value="NAD(P)H-HYDRATE EPIMERASE"/>
    <property type="match status" value="1"/>
</dbReference>
<keyword evidence="13" id="KW-1185">Reference proteome</keyword>
<evidence type="ECO:0000256" key="8">
    <source>
        <dbReference type="ARBA" id="ARBA00023027"/>
    </source>
</evidence>
<evidence type="ECO:0000313" key="12">
    <source>
        <dbReference type="EMBL" id="SHE57548.1"/>
    </source>
</evidence>
<name>A0A1M4ULL3_9FIRM</name>
<feature type="domain" description="YjeF N-terminal" evidence="11">
    <location>
        <begin position="9"/>
        <end position="216"/>
    </location>
</feature>
<evidence type="ECO:0000256" key="9">
    <source>
        <dbReference type="ARBA" id="ARBA00023235"/>
    </source>
</evidence>
<feature type="binding site" evidence="10">
    <location>
        <begin position="132"/>
        <end position="138"/>
    </location>
    <ligand>
        <name>(6S)-NADPHX</name>
        <dbReference type="ChEBI" id="CHEBI:64076"/>
    </ligand>
</feature>
<comment type="caution">
    <text evidence="10">Lacks conserved residue(s) required for the propagation of feature annotation.</text>
</comment>
<comment type="function">
    <text evidence="10">Catalyzes the epimerization of the S- and R-forms of NAD(P)HX, a damaged form of NAD(P)H that is a result of enzymatic or heat-dependent hydration. This is a prerequisite for the S-specific NAD(P)H-hydrate dehydratase to allow the repair of both epimers of NAD(P)HX.</text>
</comment>